<evidence type="ECO:0000256" key="1">
    <source>
        <dbReference type="SAM" id="MobiDB-lite"/>
    </source>
</evidence>
<feature type="compositionally biased region" description="Basic and acidic residues" evidence="1">
    <location>
        <begin position="73"/>
        <end position="82"/>
    </location>
</feature>
<feature type="region of interest" description="Disordered" evidence="1">
    <location>
        <begin position="106"/>
        <end position="140"/>
    </location>
</feature>
<accession>A0A3R6ZRG6</accession>
<feature type="compositionally biased region" description="Polar residues" evidence="1">
    <location>
        <begin position="199"/>
        <end position="212"/>
    </location>
</feature>
<evidence type="ECO:0000313" key="3">
    <source>
        <dbReference type="Proteomes" id="UP000285060"/>
    </source>
</evidence>
<gene>
    <name evidence="2" type="ORF">DYB32_004105</name>
</gene>
<reference evidence="2 3" key="1">
    <citation type="submission" date="2018-08" db="EMBL/GenBank/DDBJ databases">
        <title>Aphanomyces genome sequencing and annotation.</title>
        <authorList>
            <person name="Minardi D."/>
            <person name="Oidtmann B."/>
            <person name="Van Der Giezen M."/>
            <person name="Studholme D.J."/>
        </authorList>
    </citation>
    <scope>NUCLEOTIDE SEQUENCE [LARGE SCALE GENOMIC DNA]</scope>
    <source>
        <strain evidence="2 3">NJM0002</strain>
    </source>
</reference>
<organism evidence="2 3">
    <name type="scientific">Aphanomyces invadans</name>
    <dbReference type="NCBI Taxonomy" id="157072"/>
    <lineage>
        <taxon>Eukaryota</taxon>
        <taxon>Sar</taxon>
        <taxon>Stramenopiles</taxon>
        <taxon>Oomycota</taxon>
        <taxon>Saprolegniomycetes</taxon>
        <taxon>Saprolegniales</taxon>
        <taxon>Verrucalvaceae</taxon>
        <taxon>Aphanomyces</taxon>
    </lineage>
</organism>
<keyword evidence="3" id="KW-1185">Reference proteome</keyword>
<feature type="region of interest" description="Disordered" evidence="1">
    <location>
        <begin position="159"/>
        <end position="268"/>
    </location>
</feature>
<dbReference type="VEuPathDB" id="FungiDB:H310_02773"/>
<protein>
    <submittedName>
        <fullName evidence="2">Uncharacterized protein</fullName>
    </submittedName>
</protein>
<comment type="caution">
    <text evidence="2">The sequence shown here is derived from an EMBL/GenBank/DDBJ whole genome shotgun (WGS) entry which is preliminary data.</text>
</comment>
<feature type="compositionally biased region" description="Polar residues" evidence="1">
    <location>
        <begin position="312"/>
        <end position="326"/>
    </location>
</feature>
<feature type="region of interest" description="Disordered" evidence="1">
    <location>
        <begin position="70"/>
        <end position="90"/>
    </location>
</feature>
<sequence length="368" mass="39500">MLETQAANDALKLHLISLFAHSVRPAPVAWLAHRETRQIAGILHDVMAHEMFAKCPDEIKLARMGSLEQSLADESKSHRRPSEMTAISEDQVKQFMTTARRAASTLTDNSVAATPPHPTKSLPSPSLGTSDDDGEGVELGHTSTSLTVSAESIHCEMPGAASMPQQQPEEEHVPQATSRGTAEYESSGMVDSRRRRMSLTASTCPVESTTSDAPPPTDEHSVTWDITAGPALPDPSEGKQDDSTDPPPLMACDPHEVTSNPSMVPSDEGVREVTAGDFYVVDSNPSPVAAHVVVDGGADQSYEALPPPVDDWTSQDMPSVDASTWRHSTDRADGYDSTLIDGATDDEPCQGADGTLLVRDKRRVIFRA</sequence>
<name>A0A3R6ZRG6_9STRA</name>
<dbReference type="Proteomes" id="UP000285060">
    <property type="component" value="Unassembled WGS sequence"/>
</dbReference>
<dbReference type="EMBL" id="QUSY01000285">
    <property type="protein sequence ID" value="RHY30680.1"/>
    <property type="molecule type" value="Genomic_DNA"/>
</dbReference>
<dbReference type="AlphaFoldDB" id="A0A3R6ZRG6"/>
<feature type="region of interest" description="Disordered" evidence="1">
    <location>
        <begin position="308"/>
        <end position="333"/>
    </location>
</feature>
<proteinExistence type="predicted"/>
<evidence type="ECO:0000313" key="2">
    <source>
        <dbReference type="EMBL" id="RHY30680.1"/>
    </source>
</evidence>